<proteinExistence type="predicted"/>
<keyword evidence="3" id="KW-1185">Reference proteome</keyword>
<dbReference type="KEGG" id="salo:EF888_12430"/>
<dbReference type="OrthoDB" id="7823193at2"/>
<evidence type="ECO:0000313" key="3">
    <source>
        <dbReference type="Proteomes" id="UP000245390"/>
    </source>
</evidence>
<dbReference type="PROSITE" id="PS51257">
    <property type="entry name" value="PROKAR_LIPOPROTEIN"/>
    <property type="match status" value="1"/>
</dbReference>
<dbReference type="AlphaFoldDB" id="A0A316GAQ7"/>
<dbReference type="Pfam" id="PF11150">
    <property type="entry name" value="DUF2927"/>
    <property type="match status" value="1"/>
</dbReference>
<feature type="signal peptide" evidence="1">
    <location>
        <begin position="1"/>
        <end position="19"/>
    </location>
</feature>
<keyword evidence="1" id="KW-0732">Signal</keyword>
<comment type="caution">
    <text evidence="2">The sequence shown here is derived from an EMBL/GenBank/DDBJ whole genome shotgun (WGS) entry which is preliminary data.</text>
</comment>
<gene>
    <name evidence="2" type="ORF">C8D95_102349</name>
</gene>
<organism evidence="2 3">
    <name type="scientific">Silicimonas algicola</name>
    <dbReference type="NCBI Taxonomy" id="1826607"/>
    <lineage>
        <taxon>Bacteria</taxon>
        <taxon>Pseudomonadati</taxon>
        <taxon>Pseudomonadota</taxon>
        <taxon>Alphaproteobacteria</taxon>
        <taxon>Rhodobacterales</taxon>
        <taxon>Paracoccaceae</taxon>
    </lineage>
</organism>
<feature type="chain" id="PRO_5016341468" description="DUF2927 family protein" evidence="1">
    <location>
        <begin position="20"/>
        <end position="455"/>
    </location>
</feature>
<reference evidence="2 3" key="1">
    <citation type="submission" date="2018-05" db="EMBL/GenBank/DDBJ databases">
        <title>Genomic Encyclopedia of Type Strains, Phase IV (KMG-IV): sequencing the most valuable type-strain genomes for metagenomic binning, comparative biology and taxonomic classification.</title>
        <authorList>
            <person name="Goeker M."/>
        </authorList>
    </citation>
    <scope>NUCLEOTIDE SEQUENCE [LARGE SCALE GENOMIC DNA]</scope>
    <source>
        <strain evidence="2 3">DSM 103371</strain>
    </source>
</reference>
<dbReference type="Proteomes" id="UP000245390">
    <property type="component" value="Unassembled WGS sequence"/>
</dbReference>
<dbReference type="EMBL" id="QGGV01000002">
    <property type="protein sequence ID" value="PWK57702.1"/>
    <property type="molecule type" value="Genomic_DNA"/>
</dbReference>
<evidence type="ECO:0008006" key="4">
    <source>
        <dbReference type="Google" id="ProtNLM"/>
    </source>
</evidence>
<dbReference type="RefSeq" id="WP_109758290.1">
    <property type="nucleotide sequence ID" value="NZ_CP034588.1"/>
</dbReference>
<protein>
    <recommendedName>
        <fullName evidence="4">DUF2927 family protein</fullName>
    </recommendedName>
</protein>
<name>A0A316GAQ7_9RHOB</name>
<evidence type="ECO:0000256" key="1">
    <source>
        <dbReference type="SAM" id="SignalP"/>
    </source>
</evidence>
<dbReference type="InterPro" id="IPR021323">
    <property type="entry name" value="DUF2927"/>
</dbReference>
<accession>A0A316GAQ7</accession>
<evidence type="ECO:0000313" key="2">
    <source>
        <dbReference type="EMBL" id="PWK57702.1"/>
    </source>
</evidence>
<sequence>MRVLPAAFLMLLVACSPVAETTRRAAPDLALPPMNTFAQSTPTLPRVPNAVIARDFLDLVFRLENGDEVPVFSRFEGPVTVGVRGAAPATLEGDLERLIGRLRREAGIDIRRAADGGPASITVEAIPRASIQRFAPSAACFVRPNVSSWDEYRARRSDPATFWNRLTTRTRMAVFVPADVSPQEVRDCLHEEIAQALGPVNDLYRLTDSIFNDDNFHTVLTGYDMLILKAYHDPALESGMTRYEVASRLPSILARLNPRGGFQGIADPLPSSGAWSQAVIKATATGTARGRRTAYAEEAVTIARRDGGTDTELAFSYYLLGRLALANDPNVAFRAFEAAGRIYGSRPDTRIQAAHVALQMAAFQLSAGEAEEAIRLVDANAGPIRDSQHAALLSLMLMVKAEAMEVIGKANEAGAVRTEALAWARYGFGSEAEISDRMGEILAISPRSRREGRPA</sequence>